<evidence type="ECO:0000313" key="1">
    <source>
        <dbReference type="EMBL" id="WOL10945.1"/>
    </source>
</evidence>
<dbReference type="EMBL" id="CP136895">
    <property type="protein sequence ID" value="WOL10945.1"/>
    <property type="molecule type" value="Genomic_DNA"/>
</dbReference>
<gene>
    <name evidence="1" type="ORF">Cni_G19705</name>
</gene>
<dbReference type="Proteomes" id="UP001327560">
    <property type="component" value="Chromosome 6"/>
</dbReference>
<name>A0AAQ3KLT0_9LILI</name>
<protein>
    <submittedName>
        <fullName evidence="1">Uncharacterized protein</fullName>
    </submittedName>
</protein>
<sequence>MYVLFESQSSGYILEPPTEFLALELILCHLSWVLSMREEGLVPDFAHPMAGILNLLLEEANNSKNNIFLWDNSFNDDNEGQGMKLLKEEIVSLMHLKAFCRLLNSIATTILHCYHARVVIEIKPDAPS</sequence>
<dbReference type="AlphaFoldDB" id="A0AAQ3KLT0"/>
<reference evidence="1 2" key="1">
    <citation type="submission" date="2023-10" db="EMBL/GenBank/DDBJ databases">
        <title>Chromosome-scale genome assembly provides insights into flower coloration mechanisms of Canna indica.</title>
        <authorList>
            <person name="Li C."/>
        </authorList>
    </citation>
    <scope>NUCLEOTIDE SEQUENCE [LARGE SCALE GENOMIC DNA]</scope>
    <source>
        <tissue evidence="1">Flower</tissue>
    </source>
</reference>
<evidence type="ECO:0000313" key="2">
    <source>
        <dbReference type="Proteomes" id="UP001327560"/>
    </source>
</evidence>
<proteinExistence type="predicted"/>
<organism evidence="1 2">
    <name type="scientific">Canna indica</name>
    <name type="common">Indian-shot</name>
    <dbReference type="NCBI Taxonomy" id="4628"/>
    <lineage>
        <taxon>Eukaryota</taxon>
        <taxon>Viridiplantae</taxon>
        <taxon>Streptophyta</taxon>
        <taxon>Embryophyta</taxon>
        <taxon>Tracheophyta</taxon>
        <taxon>Spermatophyta</taxon>
        <taxon>Magnoliopsida</taxon>
        <taxon>Liliopsida</taxon>
        <taxon>Zingiberales</taxon>
        <taxon>Cannaceae</taxon>
        <taxon>Canna</taxon>
    </lineage>
</organism>
<accession>A0AAQ3KLT0</accession>
<keyword evidence="2" id="KW-1185">Reference proteome</keyword>